<keyword evidence="5 6" id="KW-0664">Pyridoxine biosynthesis</keyword>
<comment type="function">
    <text evidence="6">Catalyzes the oxidation of either pyridoxine 5'-phosphate (PNP) or pyridoxamine 5'-phosphate (PMP) into pyridoxal 5'-phosphate (PLP).</text>
</comment>
<evidence type="ECO:0000256" key="4">
    <source>
        <dbReference type="ARBA" id="ARBA00023002"/>
    </source>
</evidence>
<dbReference type="Gene3D" id="2.30.110.10">
    <property type="entry name" value="Electron Transport, Fmn-binding Protein, Chain A"/>
    <property type="match status" value="1"/>
</dbReference>
<keyword evidence="2 6" id="KW-0285">Flavoprotein</keyword>
<comment type="caution">
    <text evidence="6">Lacks conserved residue(s) required for the propagation of feature annotation.</text>
</comment>
<feature type="binding site" evidence="6 7">
    <location>
        <position position="172"/>
    </location>
    <ligand>
        <name>FMN</name>
        <dbReference type="ChEBI" id="CHEBI:58210"/>
    </ligand>
</feature>
<comment type="pathway">
    <text evidence="6">Cofactor metabolism; pyridoxal 5'-phosphate salvage; pyridoxal 5'-phosphate from pyridoxamine 5'-phosphate: step 1/1.</text>
</comment>
<evidence type="ECO:0000259" key="8">
    <source>
        <dbReference type="Pfam" id="PF01243"/>
    </source>
</evidence>
<feature type="binding site" evidence="6 7">
    <location>
        <begin position="128"/>
        <end position="129"/>
    </location>
    <ligand>
        <name>FMN</name>
        <dbReference type="ChEBI" id="CHEBI:58210"/>
    </ligand>
</feature>
<evidence type="ECO:0000259" key="9">
    <source>
        <dbReference type="Pfam" id="PF10590"/>
    </source>
</evidence>
<dbReference type="NCBIfam" id="NF004231">
    <property type="entry name" value="PRK05679.1"/>
    <property type="match status" value="1"/>
</dbReference>
<evidence type="ECO:0000256" key="7">
    <source>
        <dbReference type="PIRSR" id="PIRSR000190-2"/>
    </source>
</evidence>
<dbReference type="PIRSF" id="PIRSF000190">
    <property type="entry name" value="Pyd_amn-ph_oxd"/>
    <property type="match status" value="1"/>
</dbReference>
<dbReference type="InterPro" id="IPR000659">
    <property type="entry name" value="Pyridox_Oxase"/>
</dbReference>
<dbReference type="NCBIfam" id="TIGR00558">
    <property type="entry name" value="pdxH"/>
    <property type="match status" value="1"/>
</dbReference>
<comment type="pathway">
    <text evidence="6">Cofactor metabolism; pyridoxal 5'-phosphate salvage; pyridoxal 5'-phosphate from pyridoxine 5'-phosphate: step 1/1.</text>
</comment>
<evidence type="ECO:0000256" key="2">
    <source>
        <dbReference type="ARBA" id="ARBA00022630"/>
    </source>
</evidence>
<dbReference type="AlphaFoldDB" id="A0A438AKC9"/>
<dbReference type="SUPFAM" id="SSF50475">
    <property type="entry name" value="FMN-binding split barrel"/>
    <property type="match status" value="1"/>
</dbReference>
<dbReference type="GO" id="GO:0010181">
    <property type="term" value="F:FMN binding"/>
    <property type="evidence" value="ECO:0007669"/>
    <property type="project" value="UniProtKB-UniRule"/>
</dbReference>
<organism evidence="10 11">
    <name type="scientific">Mesobaculum littorinae</name>
    <dbReference type="NCBI Taxonomy" id="2486419"/>
    <lineage>
        <taxon>Bacteria</taxon>
        <taxon>Pseudomonadati</taxon>
        <taxon>Pseudomonadota</taxon>
        <taxon>Alphaproteobacteria</taxon>
        <taxon>Rhodobacterales</taxon>
        <taxon>Roseobacteraceae</taxon>
        <taxon>Mesobaculum</taxon>
    </lineage>
</organism>
<dbReference type="GO" id="GO:0004733">
    <property type="term" value="F:pyridoxamine phosphate oxidase activity"/>
    <property type="evidence" value="ECO:0007669"/>
    <property type="project" value="UniProtKB-UniRule"/>
</dbReference>
<accession>A0A438AKC9</accession>
<dbReference type="InterPro" id="IPR019576">
    <property type="entry name" value="Pyridoxamine_oxidase_dimer_C"/>
</dbReference>
<evidence type="ECO:0000313" key="11">
    <source>
        <dbReference type="Proteomes" id="UP000285908"/>
    </source>
</evidence>
<evidence type="ECO:0000256" key="5">
    <source>
        <dbReference type="ARBA" id="ARBA00023096"/>
    </source>
</evidence>
<keyword evidence="3 6" id="KW-0288">FMN</keyword>
<feature type="domain" description="Pyridoxamine 5'-phosphate oxidase N-terminal" evidence="8">
    <location>
        <begin position="23"/>
        <end position="145"/>
    </location>
</feature>
<feature type="binding site" evidence="6 7">
    <location>
        <begin position="49"/>
        <end position="54"/>
    </location>
    <ligand>
        <name>FMN</name>
        <dbReference type="ChEBI" id="CHEBI:58210"/>
    </ligand>
</feature>
<feature type="binding site" evidence="6">
    <location>
        <begin position="178"/>
        <end position="180"/>
    </location>
    <ligand>
        <name>substrate</name>
    </ligand>
</feature>
<evidence type="ECO:0000256" key="6">
    <source>
        <dbReference type="HAMAP-Rule" id="MF_01629"/>
    </source>
</evidence>
<feature type="binding site" evidence="6">
    <location>
        <position position="54"/>
    </location>
    <ligand>
        <name>substrate</name>
    </ligand>
</feature>
<feature type="binding site" evidence="6 7">
    <location>
        <begin position="64"/>
        <end position="65"/>
    </location>
    <ligand>
        <name>FMN</name>
        <dbReference type="ChEBI" id="CHEBI:58210"/>
    </ligand>
</feature>
<comment type="similarity">
    <text evidence="1 6">Belongs to the pyridoxamine 5'-phosphate oxidase family.</text>
</comment>
<dbReference type="GO" id="GO:0008615">
    <property type="term" value="P:pyridoxine biosynthetic process"/>
    <property type="evidence" value="ECO:0007669"/>
    <property type="project" value="UniProtKB-UniRule"/>
</dbReference>
<protein>
    <recommendedName>
        <fullName evidence="6">Pyridoxine/pyridoxamine 5'-phosphate oxidase</fullName>
        <ecNumber evidence="6">1.4.3.5</ecNumber>
    </recommendedName>
    <alternativeName>
        <fullName evidence="6">PNP/PMP oxidase</fullName>
        <shortName evidence="6">PNPOx</shortName>
    </alternativeName>
    <alternativeName>
        <fullName evidence="6">Pyridoxal 5'-phosphate synthase</fullName>
    </alternativeName>
</protein>
<dbReference type="EMBL" id="RQXX01000002">
    <property type="protein sequence ID" value="RVV99094.1"/>
    <property type="molecule type" value="Genomic_DNA"/>
</dbReference>
<dbReference type="PROSITE" id="PS01064">
    <property type="entry name" value="PYRIDOX_OXIDASE"/>
    <property type="match status" value="1"/>
</dbReference>
<feature type="binding site" evidence="6">
    <location>
        <position position="115"/>
    </location>
    <ligand>
        <name>substrate</name>
    </ligand>
</feature>
<reference evidence="10 11" key="1">
    <citation type="submission" date="2018-11" db="EMBL/GenBank/DDBJ databases">
        <title>Mesobaculum littorinae gen. nov., sp. nov., isolated from Littorina scabra that represents a novel genus of the order Rhodobacteraceae.</title>
        <authorList>
            <person name="Li F."/>
        </authorList>
    </citation>
    <scope>NUCLEOTIDE SEQUENCE [LARGE SCALE GENOMIC DNA]</scope>
    <source>
        <strain evidence="10 11">M0103</strain>
    </source>
</reference>
<comment type="catalytic activity">
    <reaction evidence="6">
        <text>pyridoxamine 5'-phosphate + O2 + H2O = pyridoxal 5'-phosphate + H2O2 + NH4(+)</text>
        <dbReference type="Rhea" id="RHEA:15817"/>
        <dbReference type="ChEBI" id="CHEBI:15377"/>
        <dbReference type="ChEBI" id="CHEBI:15379"/>
        <dbReference type="ChEBI" id="CHEBI:16240"/>
        <dbReference type="ChEBI" id="CHEBI:28938"/>
        <dbReference type="ChEBI" id="CHEBI:58451"/>
        <dbReference type="ChEBI" id="CHEBI:597326"/>
        <dbReference type="EC" id="1.4.3.5"/>
    </reaction>
</comment>
<proteinExistence type="inferred from homology"/>
<gene>
    <name evidence="6 10" type="primary">pdxH</name>
    <name evidence="10" type="ORF">EKE94_08060</name>
</gene>
<feature type="binding site" evidence="6">
    <location>
        <position position="119"/>
    </location>
    <ligand>
        <name>substrate</name>
    </ligand>
</feature>
<dbReference type="EC" id="1.4.3.5" evidence="6"/>
<dbReference type="PANTHER" id="PTHR10851">
    <property type="entry name" value="PYRIDOXINE-5-PHOSPHATE OXIDASE"/>
    <property type="match status" value="1"/>
</dbReference>
<dbReference type="PANTHER" id="PTHR10851:SF0">
    <property type="entry name" value="PYRIDOXINE-5'-PHOSPHATE OXIDASE"/>
    <property type="match status" value="1"/>
</dbReference>
<dbReference type="Pfam" id="PF10590">
    <property type="entry name" value="PNP_phzG_C"/>
    <property type="match status" value="1"/>
</dbReference>
<dbReference type="InterPro" id="IPR019740">
    <property type="entry name" value="Pyridox_Oxase_CS"/>
</dbReference>
<dbReference type="RefSeq" id="WP_127906073.1">
    <property type="nucleotide sequence ID" value="NZ_RQXX01000002.1"/>
</dbReference>
<feature type="binding site" evidence="6 7">
    <location>
        <position position="93"/>
    </location>
    <ligand>
        <name>FMN</name>
        <dbReference type="ChEBI" id="CHEBI:58210"/>
    </ligand>
</feature>
<keyword evidence="11" id="KW-1185">Reference proteome</keyword>
<feature type="domain" description="Pyridoxine 5'-phosphate oxidase dimerisation C-terminal" evidence="9">
    <location>
        <begin position="159"/>
        <end position="201"/>
    </location>
</feature>
<dbReference type="InterPro" id="IPR011576">
    <property type="entry name" value="Pyridox_Oxase_N"/>
</dbReference>
<dbReference type="HAMAP" id="MF_01629">
    <property type="entry name" value="PdxH"/>
    <property type="match status" value="1"/>
</dbReference>
<evidence type="ECO:0000313" key="10">
    <source>
        <dbReference type="EMBL" id="RVV99094.1"/>
    </source>
</evidence>
<comment type="catalytic activity">
    <reaction evidence="6">
        <text>pyridoxine 5'-phosphate + O2 = pyridoxal 5'-phosphate + H2O2</text>
        <dbReference type="Rhea" id="RHEA:15149"/>
        <dbReference type="ChEBI" id="CHEBI:15379"/>
        <dbReference type="ChEBI" id="CHEBI:16240"/>
        <dbReference type="ChEBI" id="CHEBI:58589"/>
        <dbReference type="ChEBI" id="CHEBI:597326"/>
        <dbReference type="EC" id="1.4.3.5"/>
    </reaction>
</comment>
<dbReference type="Proteomes" id="UP000285908">
    <property type="component" value="Unassembled WGS sequence"/>
</dbReference>
<dbReference type="UniPathway" id="UPA01068">
    <property type="reaction ID" value="UER00304"/>
</dbReference>
<comment type="subunit">
    <text evidence="6">Homodimer.</text>
</comment>
<dbReference type="InterPro" id="IPR012349">
    <property type="entry name" value="Split_barrel_FMN-bd"/>
</dbReference>
<evidence type="ECO:0000256" key="1">
    <source>
        <dbReference type="ARBA" id="ARBA00007301"/>
    </source>
</evidence>
<dbReference type="Pfam" id="PF01243">
    <property type="entry name" value="PNPOx_N"/>
    <property type="match status" value="1"/>
</dbReference>
<keyword evidence="4 6" id="KW-0560">Oxidoreductase</keyword>
<feature type="binding site" evidence="6 7">
    <location>
        <position position="182"/>
    </location>
    <ligand>
        <name>FMN</name>
        <dbReference type="ChEBI" id="CHEBI:58210"/>
    </ligand>
</feature>
<sequence>MGEGDSIFGAEDPFDLTRTWMAEAQATEPSDANAMSLATIAPDGMPEVRIVLLKEVERDALVFYTNYDSAKGQALAAHPVAALNLHWKTLERQVRVQGHVEKVPAEQSDAYYASRPLDSRLGAWASQQSRPLDTRETLMAGVEAARTAHGEDPARPPHWGGYRVRPVSFEFWAAGAYRLHDRERWTRGADDLLWRRQRLYP</sequence>
<dbReference type="OrthoDB" id="9780392at2"/>
<comment type="caution">
    <text evidence="10">The sequence shown here is derived from an EMBL/GenBank/DDBJ whole genome shotgun (WGS) entry which is preliminary data.</text>
</comment>
<name>A0A438AKC9_9RHOB</name>
<feature type="binding site" evidence="6 7">
    <location>
        <position position="71"/>
    </location>
    <ligand>
        <name>FMN</name>
        <dbReference type="ChEBI" id="CHEBI:58210"/>
    </ligand>
</feature>
<feature type="binding site" evidence="6">
    <location>
        <position position="111"/>
    </location>
    <ligand>
        <name>substrate</name>
    </ligand>
</feature>
<evidence type="ECO:0000256" key="3">
    <source>
        <dbReference type="ARBA" id="ARBA00022643"/>
    </source>
</evidence>
<comment type="cofactor">
    <cofactor evidence="6 7">
        <name>FMN</name>
        <dbReference type="ChEBI" id="CHEBI:58210"/>
    </cofactor>
    <text evidence="6 7">Binds 1 FMN per subunit.</text>
</comment>